<dbReference type="InterPro" id="IPR011047">
    <property type="entry name" value="Quinoprotein_ADH-like_sf"/>
</dbReference>
<feature type="repeat" description="WD" evidence="3">
    <location>
        <begin position="589"/>
        <end position="630"/>
    </location>
</feature>
<keyword evidence="4" id="KW-1133">Transmembrane helix</keyword>
<dbReference type="PANTHER" id="PTHR19857:SF8">
    <property type="entry name" value="ANGIO-ASSOCIATED MIGRATORY CELL PROTEIN"/>
    <property type="match status" value="1"/>
</dbReference>
<organism evidence="6 7">
    <name type="scientific">Petrotoga olearia DSM 13574</name>
    <dbReference type="NCBI Taxonomy" id="1122955"/>
    <lineage>
        <taxon>Bacteria</taxon>
        <taxon>Thermotogati</taxon>
        <taxon>Thermotogota</taxon>
        <taxon>Thermotogae</taxon>
        <taxon>Petrotogales</taxon>
        <taxon>Petrotogaceae</taxon>
        <taxon>Petrotoga</taxon>
    </lineage>
</organism>
<dbReference type="SUPFAM" id="SSF50998">
    <property type="entry name" value="Quinoprotein alcohol dehydrogenase-like"/>
    <property type="match status" value="1"/>
</dbReference>
<dbReference type="InterPro" id="IPR018391">
    <property type="entry name" value="PQQ_b-propeller_rpt"/>
</dbReference>
<dbReference type="Gene3D" id="2.130.10.10">
    <property type="entry name" value="YVTN repeat-like/Quinoprotein amine dehydrogenase"/>
    <property type="match status" value="3"/>
</dbReference>
<dbReference type="SMART" id="SM00320">
    <property type="entry name" value="WD40"/>
    <property type="match status" value="8"/>
</dbReference>
<sequence>MDVISKHYKKAFFIDQQKKFCTKLQNHFAQNSKSYFSTFLFLKPLIFIPTFFLRPFYYIIVNRKSKIVERELNTLRKFFLLFILIICSISILSNLIINNFEYLEIIDFFVNESTGDISTIVENKYLKTYDLNEKRIKRYYETSSMPTHVEWILNNKYTIIAESNGIIEVFNNDTSLLNYKINVTNESISSLTSFDDKILFTSLDKTVYVYNITKRKVEFQRKFSTIPTVAEFYDENTILVADHSGSIYLIDYSNGTEIKKLKIDNYSIIKLAIVDKNVYAFSMNGNIYVLDKDLKIINSFSFGLTIRDVAFSPSNENFAVLTLNNRIILFDSSPLKLLQELKFDSFSIKSLEWSYDKSDIIYINDGVNIYSLNIESKSIDKLLELKKPDLIKIIKNNNLIYYLSSNSEIGVFNIDSGIVENHFTFSEEVADFAITKNGYMILSENSGALSLYDPEGTLKENKKISDFKITTLNISPSEKFLIAGGWDNNVYILTLPDLKVYKKVENLHSNWIKDISINYSENKIAVASLDKKVSISDFPTFKNTIYVEEFPYIIWSLDWANNSNFLAMGGFEGILRLWDGRFNQLYKKFEIITAPIKVIKWSPDDNYIATGTTDGNVYIWNSKNGTLESTINVSNGEINDLAWSDDERYLYALSKGNLLSLIDLQQNSISLKSIIFEKGYSVSYRKNGEYTTNIPEKEENKFFYKNNPISLFEAVTFKRKESINIPVLEGPVINVSSEFLVSDKNNSLLLSIFDNDLITRVEILGQTFFVNSQSYYLSMEINPEKLKSNMLEITAYDNDGNKSTKYVHLKFENIYLQVFTNQAEITNDEGEIIAIASRGDILKLKGVLGDTYKVEYIDKEGYIKKAFVIF</sequence>
<keyword evidence="2" id="KW-0677">Repeat</keyword>
<dbReference type="AlphaFoldDB" id="A0A2K1P1A7"/>
<dbReference type="PROSITE" id="PS50082">
    <property type="entry name" value="WD_REPEATS_2"/>
    <property type="match status" value="1"/>
</dbReference>
<dbReference type="PANTHER" id="PTHR19857">
    <property type="entry name" value="MITOCHONDRIAL DIVISION PROTEIN 1-RELATED"/>
    <property type="match status" value="1"/>
</dbReference>
<evidence type="ECO:0000313" key="7">
    <source>
        <dbReference type="Proteomes" id="UP000236434"/>
    </source>
</evidence>
<comment type="caution">
    <text evidence="6">The sequence shown here is derived from an EMBL/GenBank/DDBJ whole genome shotgun (WGS) entry which is preliminary data.</text>
</comment>
<dbReference type="EMBL" id="AZRL01000012">
    <property type="protein sequence ID" value="PNR96562.1"/>
    <property type="molecule type" value="Genomic_DNA"/>
</dbReference>
<dbReference type="Pfam" id="PF00400">
    <property type="entry name" value="WD40"/>
    <property type="match status" value="2"/>
</dbReference>
<dbReference type="PROSITE" id="PS50294">
    <property type="entry name" value="WD_REPEATS_REGION"/>
    <property type="match status" value="1"/>
</dbReference>
<protein>
    <recommendedName>
        <fullName evidence="5">Anaphase-promoting complex subunit 4-like WD40 domain-containing protein</fullName>
    </recommendedName>
</protein>
<dbReference type="InterPro" id="IPR024977">
    <property type="entry name" value="Apc4-like_WD40_dom"/>
</dbReference>
<dbReference type="SUPFAM" id="SSF50978">
    <property type="entry name" value="WD40 repeat-like"/>
    <property type="match status" value="1"/>
</dbReference>
<feature type="domain" description="Anaphase-promoting complex subunit 4-like WD40" evidence="5">
    <location>
        <begin position="595"/>
        <end position="645"/>
    </location>
</feature>
<feature type="transmembrane region" description="Helical" evidence="4">
    <location>
        <begin position="78"/>
        <end position="97"/>
    </location>
</feature>
<dbReference type="Pfam" id="PF12894">
    <property type="entry name" value="ANAPC4_WD40"/>
    <property type="match status" value="1"/>
</dbReference>
<evidence type="ECO:0000256" key="2">
    <source>
        <dbReference type="ARBA" id="ARBA00022737"/>
    </source>
</evidence>
<dbReference type="SMART" id="SM00564">
    <property type="entry name" value="PQQ"/>
    <property type="match status" value="4"/>
</dbReference>
<evidence type="ECO:0000313" key="6">
    <source>
        <dbReference type="EMBL" id="PNR96562.1"/>
    </source>
</evidence>
<accession>A0A2K1P1A7</accession>
<reference evidence="6 7" key="1">
    <citation type="submission" date="2013-12" db="EMBL/GenBank/DDBJ databases">
        <title>Comparative genomics of Petrotoga isolates.</title>
        <authorList>
            <person name="Nesbo C.L."/>
            <person name="Charchuk R."/>
            <person name="Chow K."/>
        </authorList>
    </citation>
    <scope>NUCLEOTIDE SEQUENCE [LARGE SCALE GENOMIC DNA]</scope>
    <source>
        <strain evidence="6 7">DSM 13574</strain>
    </source>
</reference>
<keyword evidence="4" id="KW-0472">Membrane</keyword>
<proteinExistence type="predicted"/>
<feature type="transmembrane region" description="Helical" evidence="4">
    <location>
        <begin position="35"/>
        <end position="57"/>
    </location>
</feature>
<gene>
    <name evidence="6" type="ORF">X929_04775</name>
</gene>
<keyword evidence="1 3" id="KW-0853">WD repeat</keyword>
<dbReference type="InterPro" id="IPR001680">
    <property type="entry name" value="WD40_rpt"/>
</dbReference>
<evidence type="ECO:0000256" key="1">
    <source>
        <dbReference type="ARBA" id="ARBA00022574"/>
    </source>
</evidence>
<dbReference type="InterPro" id="IPR015943">
    <property type="entry name" value="WD40/YVTN_repeat-like_dom_sf"/>
</dbReference>
<evidence type="ECO:0000256" key="4">
    <source>
        <dbReference type="SAM" id="Phobius"/>
    </source>
</evidence>
<evidence type="ECO:0000259" key="5">
    <source>
        <dbReference type="Pfam" id="PF12894"/>
    </source>
</evidence>
<keyword evidence="4" id="KW-0812">Transmembrane</keyword>
<dbReference type="InterPro" id="IPR051179">
    <property type="entry name" value="WD_repeat_multifunction"/>
</dbReference>
<evidence type="ECO:0000256" key="3">
    <source>
        <dbReference type="PROSITE-ProRule" id="PRU00221"/>
    </source>
</evidence>
<dbReference type="InterPro" id="IPR036322">
    <property type="entry name" value="WD40_repeat_dom_sf"/>
</dbReference>
<name>A0A2K1P1A7_9BACT</name>
<dbReference type="Proteomes" id="UP000236434">
    <property type="component" value="Unassembled WGS sequence"/>
</dbReference>